<reference evidence="7" key="1">
    <citation type="journal article" date="2021" name="Sci. Rep.">
        <title>Diploid genomic architecture of Nitzschia inconspicua, an elite biomass production diatom.</title>
        <authorList>
            <person name="Oliver A."/>
            <person name="Podell S."/>
            <person name="Pinowska A."/>
            <person name="Traller J.C."/>
            <person name="Smith S.R."/>
            <person name="McClure R."/>
            <person name="Beliaev A."/>
            <person name="Bohutskyi P."/>
            <person name="Hill E.A."/>
            <person name="Rabines A."/>
            <person name="Zheng H."/>
            <person name="Allen L.Z."/>
            <person name="Kuo A."/>
            <person name="Grigoriev I.V."/>
            <person name="Allen A.E."/>
            <person name="Hazlebeck D."/>
            <person name="Allen E.E."/>
        </authorList>
    </citation>
    <scope>NUCLEOTIDE SEQUENCE</scope>
    <source>
        <strain evidence="7">Hildebrandi</strain>
    </source>
</reference>
<keyword evidence="5" id="KW-0812">Transmembrane</keyword>
<feature type="disulfide bond" evidence="4">
    <location>
        <begin position="69"/>
        <end position="79"/>
    </location>
</feature>
<gene>
    <name evidence="7" type="ORF">IV203_037475</name>
</gene>
<protein>
    <recommendedName>
        <fullName evidence="6">EGF-like domain-containing protein</fullName>
    </recommendedName>
</protein>
<dbReference type="InterPro" id="IPR000742">
    <property type="entry name" value="EGF"/>
</dbReference>
<evidence type="ECO:0000256" key="2">
    <source>
        <dbReference type="ARBA" id="ARBA00022737"/>
    </source>
</evidence>
<evidence type="ECO:0000313" key="8">
    <source>
        <dbReference type="Proteomes" id="UP000693970"/>
    </source>
</evidence>
<keyword evidence="5" id="KW-0472">Membrane</keyword>
<evidence type="ECO:0000313" key="7">
    <source>
        <dbReference type="EMBL" id="KAG7364273.1"/>
    </source>
</evidence>
<keyword evidence="2" id="KW-0677">Repeat</keyword>
<dbReference type="PROSITE" id="PS50026">
    <property type="entry name" value="EGF_3"/>
    <property type="match status" value="1"/>
</dbReference>
<organism evidence="7 8">
    <name type="scientific">Nitzschia inconspicua</name>
    <dbReference type="NCBI Taxonomy" id="303405"/>
    <lineage>
        <taxon>Eukaryota</taxon>
        <taxon>Sar</taxon>
        <taxon>Stramenopiles</taxon>
        <taxon>Ochrophyta</taxon>
        <taxon>Bacillariophyta</taxon>
        <taxon>Bacillariophyceae</taxon>
        <taxon>Bacillariophycidae</taxon>
        <taxon>Bacillariales</taxon>
        <taxon>Bacillariaceae</taxon>
        <taxon>Nitzschia</taxon>
    </lineage>
</organism>
<keyword evidence="3 4" id="KW-1015">Disulfide bond</keyword>
<evidence type="ECO:0000256" key="4">
    <source>
        <dbReference type="PROSITE-ProRule" id="PRU00076"/>
    </source>
</evidence>
<keyword evidence="8" id="KW-1185">Reference proteome</keyword>
<dbReference type="EMBL" id="JAGRRH010000009">
    <property type="protein sequence ID" value="KAG7364273.1"/>
    <property type="molecule type" value="Genomic_DNA"/>
</dbReference>
<dbReference type="PANTHER" id="PTHR24049">
    <property type="entry name" value="CRUMBS FAMILY MEMBER"/>
    <property type="match status" value="1"/>
</dbReference>
<accession>A0A9K3PYE8</accession>
<keyword evidence="1 4" id="KW-0245">EGF-like domain</keyword>
<feature type="domain" description="EGF-like" evidence="6">
    <location>
        <begin position="65"/>
        <end position="114"/>
    </location>
</feature>
<dbReference type="InterPro" id="IPR051022">
    <property type="entry name" value="Notch_Cell-Fate_Det"/>
</dbReference>
<keyword evidence="5" id="KW-1133">Transmembrane helix</keyword>
<dbReference type="Proteomes" id="UP000693970">
    <property type="component" value="Unassembled WGS sequence"/>
</dbReference>
<dbReference type="SMART" id="SM00181">
    <property type="entry name" value="EGF"/>
    <property type="match status" value="3"/>
</dbReference>
<evidence type="ECO:0000256" key="3">
    <source>
        <dbReference type="ARBA" id="ARBA00023157"/>
    </source>
</evidence>
<feature type="disulfide bond" evidence="4">
    <location>
        <begin position="104"/>
        <end position="113"/>
    </location>
</feature>
<evidence type="ECO:0000256" key="5">
    <source>
        <dbReference type="SAM" id="Phobius"/>
    </source>
</evidence>
<comment type="caution">
    <text evidence="4">Lacks conserved residue(s) required for the propagation of feature annotation.</text>
</comment>
<name>A0A9K3PYE8_9STRA</name>
<comment type="caution">
    <text evidence="7">The sequence shown here is derived from an EMBL/GenBank/DDBJ whole genome shotgun (WGS) entry which is preliminary data.</text>
</comment>
<evidence type="ECO:0000259" key="6">
    <source>
        <dbReference type="PROSITE" id="PS50026"/>
    </source>
</evidence>
<dbReference type="PROSITE" id="PS01186">
    <property type="entry name" value="EGF_2"/>
    <property type="match status" value="1"/>
</dbReference>
<sequence>MSDDGKFKPFVCIFQFHIYAEMIEMRHLIGSSLYLLMLLVGVTGGEVEIGSEDNRRQTAKNEFWNFASCEMKCANGGYCSLVEGTADELARMAQSGKLISTCICKPGFSGVTCQHVDQRCSLPERKCSNGFPCQAVNTDKKGTIEWSCDCAMADSLSDFAGKMCRDPLTEYCNGKFDPHAPFAFCTNGGRCRGDFMGAQVDPGNTMVNAFYQDAGCICPRDFYGPHCEFLKLNVIDDLENSLAEEIRTPPPTNQPSQTRKHLAPVLTSIFVLLSASLLITAVMLHFREERIPTVRRVQFWGTEDNVSVMWMSTVHHGQYLGNIQFLDEGIITEQDLATVFEDVELT</sequence>
<reference evidence="7" key="2">
    <citation type="submission" date="2021-04" db="EMBL/GenBank/DDBJ databases">
        <authorList>
            <person name="Podell S."/>
        </authorList>
    </citation>
    <scope>NUCLEOTIDE SEQUENCE</scope>
    <source>
        <strain evidence="7">Hildebrandi</strain>
    </source>
</reference>
<dbReference type="PROSITE" id="PS00022">
    <property type="entry name" value="EGF_1"/>
    <property type="match status" value="1"/>
</dbReference>
<feature type="transmembrane region" description="Helical" evidence="5">
    <location>
        <begin position="262"/>
        <end position="286"/>
    </location>
</feature>
<proteinExistence type="predicted"/>
<dbReference type="AlphaFoldDB" id="A0A9K3PYE8"/>
<evidence type="ECO:0000256" key="1">
    <source>
        <dbReference type="ARBA" id="ARBA00022536"/>
    </source>
</evidence>
<dbReference type="OrthoDB" id="47399at2759"/>